<dbReference type="GO" id="GO:0008270">
    <property type="term" value="F:zinc ion binding"/>
    <property type="evidence" value="ECO:0007669"/>
    <property type="project" value="InterPro"/>
</dbReference>
<comment type="similarity">
    <text evidence="2">Belongs to the zinc-containing alcohol dehydrogenase family.</text>
</comment>
<gene>
    <name evidence="4" type="ORF">LKD81_08125</name>
</gene>
<keyword evidence="2" id="KW-0862">Zinc</keyword>
<dbReference type="SUPFAM" id="SSF51735">
    <property type="entry name" value="NAD(P)-binding Rossmann-fold domains"/>
    <property type="match status" value="1"/>
</dbReference>
<dbReference type="InterPro" id="IPR036291">
    <property type="entry name" value="NAD(P)-bd_dom_sf"/>
</dbReference>
<dbReference type="InterPro" id="IPR013154">
    <property type="entry name" value="ADH-like_N"/>
</dbReference>
<evidence type="ECO:0000256" key="2">
    <source>
        <dbReference type="RuleBase" id="RU361277"/>
    </source>
</evidence>
<evidence type="ECO:0000259" key="3">
    <source>
        <dbReference type="SMART" id="SM00829"/>
    </source>
</evidence>
<comment type="cofactor">
    <cofactor evidence="2">
        <name>Zn(2+)</name>
        <dbReference type="ChEBI" id="CHEBI:29105"/>
    </cofactor>
</comment>
<dbReference type="InterPro" id="IPR011032">
    <property type="entry name" value="GroES-like_sf"/>
</dbReference>
<reference evidence="4" key="1">
    <citation type="submission" date="2021-10" db="EMBL/GenBank/DDBJ databases">
        <title>Anaerobic single-cell dispensing facilitates the cultivation of human gut bacteria.</title>
        <authorList>
            <person name="Afrizal A."/>
        </authorList>
    </citation>
    <scope>NUCLEOTIDE SEQUENCE</scope>
    <source>
        <strain evidence="4">CLA-AA-H215</strain>
    </source>
</reference>
<dbReference type="EMBL" id="JAJEQR010000019">
    <property type="protein sequence ID" value="MCC2230963.1"/>
    <property type="molecule type" value="Genomic_DNA"/>
</dbReference>
<dbReference type="PANTHER" id="PTHR43189:SF1">
    <property type="entry name" value="ZINC-TYPE ALCOHOL DEHYDROGENASE-LIKE PROTEIN C1198.01"/>
    <property type="match status" value="1"/>
</dbReference>
<proteinExistence type="inferred from homology"/>
<dbReference type="RefSeq" id="WP_308453498.1">
    <property type="nucleotide sequence ID" value="NZ_JAJEQR010000019.1"/>
</dbReference>
<keyword evidence="5" id="KW-1185">Reference proteome</keyword>
<dbReference type="GO" id="GO:0016491">
    <property type="term" value="F:oxidoreductase activity"/>
    <property type="evidence" value="ECO:0007669"/>
    <property type="project" value="UniProtKB-KW"/>
</dbReference>
<evidence type="ECO:0000313" key="4">
    <source>
        <dbReference type="EMBL" id="MCC2230963.1"/>
    </source>
</evidence>
<keyword evidence="1" id="KW-0560">Oxidoreductase</keyword>
<name>A0AAE3JF52_9FIRM</name>
<dbReference type="SUPFAM" id="SSF50129">
    <property type="entry name" value="GroES-like"/>
    <property type="match status" value="1"/>
</dbReference>
<evidence type="ECO:0000313" key="5">
    <source>
        <dbReference type="Proteomes" id="UP001198182"/>
    </source>
</evidence>
<dbReference type="SMART" id="SM00829">
    <property type="entry name" value="PKS_ER"/>
    <property type="match status" value="1"/>
</dbReference>
<dbReference type="InterPro" id="IPR002328">
    <property type="entry name" value="ADH_Zn_CS"/>
</dbReference>
<accession>A0AAE3JF52</accession>
<feature type="domain" description="Enoyl reductase (ER)" evidence="3">
    <location>
        <begin position="8"/>
        <end position="313"/>
    </location>
</feature>
<dbReference type="Gene3D" id="3.90.180.10">
    <property type="entry name" value="Medium-chain alcohol dehydrogenases, catalytic domain"/>
    <property type="match status" value="1"/>
</dbReference>
<protein>
    <submittedName>
        <fullName evidence="4">Zinc-binding dehydrogenase</fullName>
    </submittedName>
</protein>
<organism evidence="4 5">
    <name type="scientific">Hominifimenecus microfluidus</name>
    <dbReference type="NCBI Taxonomy" id="2885348"/>
    <lineage>
        <taxon>Bacteria</taxon>
        <taxon>Bacillati</taxon>
        <taxon>Bacillota</taxon>
        <taxon>Clostridia</taxon>
        <taxon>Lachnospirales</taxon>
        <taxon>Lachnospiraceae</taxon>
        <taxon>Hominifimenecus</taxon>
    </lineage>
</organism>
<dbReference type="PROSITE" id="PS00059">
    <property type="entry name" value="ADH_ZINC"/>
    <property type="match status" value="1"/>
</dbReference>
<keyword evidence="2" id="KW-0479">Metal-binding</keyword>
<comment type="caution">
    <text evidence="4">The sequence shown here is derived from an EMBL/GenBank/DDBJ whole genome shotgun (WGS) entry which is preliminary data.</text>
</comment>
<dbReference type="AlphaFoldDB" id="A0AAE3JF52"/>
<dbReference type="InterPro" id="IPR020843">
    <property type="entry name" value="ER"/>
</dbReference>
<dbReference type="Proteomes" id="UP001198182">
    <property type="component" value="Unassembled WGS sequence"/>
</dbReference>
<dbReference type="InterPro" id="IPR013149">
    <property type="entry name" value="ADH-like_C"/>
</dbReference>
<dbReference type="Pfam" id="PF00107">
    <property type="entry name" value="ADH_zinc_N"/>
    <property type="match status" value="1"/>
</dbReference>
<evidence type="ECO:0000256" key="1">
    <source>
        <dbReference type="ARBA" id="ARBA00023002"/>
    </source>
</evidence>
<dbReference type="PANTHER" id="PTHR43189">
    <property type="entry name" value="ZINC-TYPE ALCOHOL DEHYDROGENASE-LIKE PROTEIN C1198.01-RELATED"/>
    <property type="match status" value="1"/>
</dbReference>
<dbReference type="Pfam" id="PF08240">
    <property type="entry name" value="ADH_N"/>
    <property type="match status" value="1"/>
</dbReference>
<sequence length="317" mass="33135">MKGWEFTGTHIPLKIVEKPDPQVKPGYVVLKTKAGGLCHSDVSALEHESWMPSFNVPVIMGHEVCGEIVAKGEGVEGFEIGDVVAVCPLHAKDGTTPGYTRDGGYGTMTTAPVEQLVKVPEGVTYAQAAAATDAGATAYHAVVTVGEVKTGMKVGIIGVGGLGQIGVRVAVVKGCEVYVATRKPEAQELAKELGAKEVKSSILDFADKNLDVIIDFAGSGKTTEDAISVVAPHGRVVLVGMACDFANVNTMSIIMKEVTLVGSQGSFPSELGDVMAMMATGELAPILNTISFEQIGEGIDLLTEGKVKGRLVCVYED</sequence>